<accession>A0A2N0P7F1</accession>
<dbReference type="PROSITE" id="PS50011">
    <property type="entry name" value="PROTEIN_KINASE_DOM"/>
    <property type="match status" value="2"/>
</dbReference>
<dbReference type="InterPro" id="IPR001245">
    <property type="entry name" value="Ser-Thr/Tyr_kinase_cat_dom"/>
</dbReference>
<keyword evidence="1" id="KW-0547">Nucleotide-binding</keyword>
<dbReference type="AlphaFoldDB" id="A0A2N0P7F1"/>
<dbReference type="PRINTS" id="PR00109">
    <property type="entry name" value="TYRKINASE"/>
</dbReference>
<dbReference type="PANTHER" id="PTHR44329:SF6">
    <property type="entry name" value="RECEPTOR-INTERACTING SERINE_THREONINE-PROTEIN KINASE 1"/>
    <property type="match status" value="1"/>
</dbReference>
<keyword evidence="1" id="KW-0067">ATP-binding</keyword>
<evidence type="ECO:0000259" key="2">
    <source>
        <dbReference type="PROSITE" id="PS50011"/>
    </source>
</evidence>
<protein>
    <submittedName>
        <fullName evidence="3">Kinase-like protein</fullName>
    </submittedName>
</protein>
<name>A0A2N0P7F1_9GLOM</name>
<dbReference type="InterPro" id="IPR000719">
    <property type="entry name" value="Prot_kinase_dom"/>
</dbReference>
<comment type="caution">
    <text evidence="3">The sequence shown here is derived from an EMBL/GenBank/DDBJ whole genome shotgun (WGS) entry which is preliminary data.</text>
</comment>
<evidence type="ECO:0000256" key="1">
    <source>
        <dbReference type="PROSITE-ProRule" id="PRU10141"/>
    </source>
</evidence>
<sequence>MTENDNIDNPIEWIEEAISKKHIKYYEYKHLSNITEIGSGAFGKVYRVEWKNTGQYFVLKSFLKYNKSTPREIVRELTFLRDVDFHDNIIRFLGVTSENQCNLNNSLKYYSLVMEYADGGTLRQYLKKNFDTLAWNDKFNIAYQLACAVSCLHGEGILHSDLHPNNILIHQNIVKLTDFGLSQRIEEVTKSHSELFGVIPYVDPEKIIKQQEYKLNEMSDVYSVGVLLWEISSGRPPFYTEGEKYGIGLIYEISEGLREVPIPDTPSDYVSLYKECWNGEPDKRPIMSEVVNRLRNISCAINNTEIVRMGTNNLSNILIDQSKLSSDGLNNLTTNEVKLAIDEILNFITVKLKEKNELKKNMNNRTSNISKNYFPSKNRIFNHLANFEVEANDEILNFITVKLKKENELKKNMNNRTSNISKNYFPSKNRIFNHLANFEVEANDEILNFITVKLKKENELKKNMNNRTSNISKNYFPSKNRIFNHLANFEVEAKTCHIYKTVTVRNNWIEEAIIKGYLKYYDYKQFDCLKIICHGSFKYVYSARYLDNYLALKSFKENSIEKMVHEIKIHQTVGSHDNIIKFYGISRENNGGEMKNYLIVMEYANDGPLQNYLKKNFNNLTWWDKVSLAYQLACAVSCLHHEGIIHRNLESENVLIHQNTVKLTGFFLSKRTDPLSRSDSHTNNIRYVDPKIYNSSHYSLSEKSDIYSVGVLLWEITSGQLPFKGKEKWFLVVNIPNGLRETPIPDTPIGYVDLYSECWNGDPDYRPNISEVVDRLQILKNFNQI</sequence>
<dbReference type="Pfam" id="PF00069">
    <property type="entry name" value="Pkinase"/>
    <property type="match status" value="1"/>
</dbReference>
<keyword evidence="3" id="KW-0418">Kinase</keyword>
<dbReference type="InterPro" id="IPR011009">
    <property type="entry name" value="Kinase-like_dom_sf"/>
</dbReference>
<proteinExistence type="predicted"/>
<dbReference type="Proteomes" id="UP000232722">
    <property type="component" value="Unassembled WGS sequence"/>
</dbReference>
<dbReference type="VEuPathDB" id="FungiDB:RhiirFUN_021419"/>
<feature type="binding site" evidence="1">
    <location>
        <position position="60"/>
    </location>
    <ligand>
        <name>ATP</name>
        <dbReference type="ChEBI" id="CHEBI:30616"/>
    </ligand>
</feature>
<feature type="domain" description="Protein kinase" evidence="2">
    <location>
        <begin position="31"/>
        <end position="297"/>
    </location>
</feature>
<evidence type="ECO:0000313" key="4">
    <source>
        <dbReference type="Proteomes" id="UP000232722"/>
    </source>
</evidence>
<dbReference type="PANTHER" id="PTHR44329">
    <property type="entry name" value="SERINE/THREONINE-PROTEIN KINASE TNNI3K-RELATED"/>
    <property type="match status" value="1"/>
</dbReference>
<dbReference type="SUPFAM" id="SSF56112">
    <property type="entry name" value="Protein kinase-like (PK-like)"/>
    <property type="match status" value="2"/>
</dbReference>
<dbReference type="Gene3D" id="1.10.510.10">
    <property type="entry name" value="Transferase(Phosphotransferase) domain 1"/>
    <property type="match status" value="2"/>
</dbReference>
<dbReference type="VEuPathDB" id="FungiDB:FUN_009663"/>
<dbReference type="GO" id="GO:0005524">
    <property type="term" value="F:ATP binding"/>
    <property type="evidence" value="ECO:0007669"/>
    <property type="project" value="UniProtKB-UniRule"/>
</dbReference>
<evidence type="ECO:0000313" key="3">
    <source>
        <dbReference type="EMBL" id="PKC02754.1"/>
    </source>
</evidence>
<reference evidence="3 4" key="1">
    <citation type="submission" date="2016-04" db="EMBL/GenBank/DDBJ databases">
        <title>Genome analyses suggest a sexual origin of heterokaryosis in a supposedly ancient asexual fungus.</title>
        <authorList>
            <person name="Ropars J."/>
            <person name="Sedzielewska K."/>
            <person name="Noel J."/>
            <person name="Charron P."/>
            <person name="Farinelli L."/>
            <person name="Marton T."/>
            <person name="Kruger M."/>
            <person name="Pelin A."/>
            <person name="Brachmann A."/>
            <person name="Corradi N."/>
        </authorList>
    </citation>
    <scope>NUCLEOTIDE SEQUENCE [LARGE SCALE GENOMIC DNA]</scope>
    <source>
        <strain evidence="3 4">A5</strain>
    </source>
</reference>
<dbReference type="PROSITE" id="PS00107">
    <property type="entry name" value="PROTEIN_KINASE_ATP"/>
    <property type="match status" value="1"/>
</dbReference>
<feature type="domain" description="Protein kinase" evidence="2">
    <location>
        <begin position="526"/>
        <end position="779"/>
    </location>
</feature>
<dbReference type="Pfam" id="PF07714">
    <property type="entry name" value="PK_Tyr_Ser-Thr"/>
    <property type="match status" value="1"/>
</dbReference>
<organism evidence="3 4">
    <name type="scientific">Rhizophagus irregularis</name>
    <dbReference type="NCBI Taxonomy" id="588596"/>
    <lineage>
        <taxon>Eukaryota</taxon>
        <taxon>Fungi</taxon>
        <taxon>Fungi incertae sedis</taxon>
        <taxon>Mucoromycota</taxon>
        <taxon>Glomeromycotina</taxon>
        <taxon>Glomeromycetes</taxon>
        <taxon>Glomerales</taxon>
        <taxon>Glomeraceae</taxon>
        <taxon>Rhizophagus</taxon>
    </lineage>
</organism>
<reference evidence="3 4" key="2">
    <citation type="submission" date="2017-09" db="EMBL/GenBank/DDBJ databases">
        <title>Extensive intraspecific genome diversity in a model arbuscular mycorrhizal fungus.</title>
        <authorList>
            <person name="Chen E.C."/>
            <person name="Morin E."/>
            <person name="Beaudet D."/>
            <person name="Noel J."/>
            <person name="Ndikumana S."/>
            <person name="Charron P."/>
            <person name="St-Onge C."/>
            <person name="Giorgi J."/>
            <person name="Grigoriev I.V."/>
            <person name="Roux C."/>
            <person name="Martin F.M."/>
            <person name="Corradi N."/>
        </authorList>
    </citation>
    <scope>NUCLEOTIDE SEQUENCE [LARGE SCALE GENOMIC DNA]</scope>
    <source>
        <strain evidence="3 4">A5</strain>
    </source>
</reference>
<dbReference type="InterPro" id="IPR017441">
    <property type="entry name" value="Protein_kinase_ATP_BS"/>
</dbReference>
<gene>
    <name evidence="3" type="ORF">RhiirA5_424772</name>
</gene>
<dbReference type="InterPro" id="IPR051681">
    <property type="entry name" value="Ser/Thr_Kinases-Pseudokinases"/>
</dbReference>
<dbReference type="EMBL" id="LLXJ01001320">
    <property type="protein sequence ID" value="PKC02754.1"/>
    <property type="molecule type" value="Genomic_DNA"/>
</dbReference>
<dbReference type="VEuPathDB" id="FungiDB:RhiirA1_465929"/>
<keyword evidence="3" id="KW-0808">Transferase</keyword>
<dbReference type="GO" id="GO:0004674">
    <property type="term" value="F:protein serine/threonine kinase activity"/>
    <property type="evidence" value="ECO:0007669"/>
    <property type="project" value="TreeGrafter"/>
</dbReference>